<evidence type="ECO:0000313" key="3">
    <source>
        <dbReference type="Proteomes" id="UP001175211"/>
    </source>
</evidence>
<dbReference type="GeneID" id="85362369"/>
<evidence type="ECO:0000313" key="2">
    <source>
        <dbReference type="EMBL" id="KAK0433223.1"/>
    </source>
</evidence>
<organism evidence="2 3">
    <name type="scientific">Armillaria tabescens</name>
    <name type="common">Ringless honey mushroom</name>
    <name type="synonym">Agaricus tabescens</name>
    <dbReference type="NCBI Taxonomy" id="1929756"/>
    <lineage>
        <taxon>Eukaryota</taxon>
        <taxon>Fungi</taxon>
        <taxon>Dikarya</taxon>
        <taxon>Basidiomycota</taxon>
        <taxon>Agaricomycotina</taxon>
        <taxon>Agaricomycetes</taxon>
        <taxon>Agaricomycetidae</taxon>
        <taxon>Agaricales</taxon>
        <taxon>Marasmiineae</taxon>
        <taxon>Physalacriaceae</taxon>
        <taxon>Desarmillaria</taxon>
    </lineage>
</organism>
<feature type="compositionally biased region" description="Basic and acidic residues" evidence="1">
    <location>
        <begin position="123"/>
        <end position="142"/>
    </location>
</feature>
<feature type="compositionally biased region" description="Basic residues" evidence="1">
    <location>
        <begin position="61"/>
        <end position="73"/>
    </location>
</feature>
<accession>A0AA39IZB2</accession>
<dbReference type="EMBL" id="JAUEPS010000242">
    <property type="protein sequence ID" value="KAK0433223.1"/>
    <property type="molecule type" value="Genomic_DNA"/>
</dbReference>
<keyword evidence="3" id="KW-1185">Reference proteome</keyword>
<dbReference type="RefSeq" id="XP_060321498.1">
    <property type="nucleotide sequence ID" value="XM_060478821.1"/>
</dbReference>
<evidence type="ECO:0000256" key="1">
    <source>
        <dbReference type="SAM" id="MobiDB-lite"/>
    </source>
</evidence>
<feature type="compositionally biased region" description="Polar residues" evidence="1">
    <location>
        <begin position="74"/>
        <end position="83"/>
    </location>
</feature>
<reference evidence="2" key="1">
    <citation type="submission" date="2023-06" db="EMBL/GenBank/DDBJ databases">
        <authorList>
            <consortium name="Lawrence Berkeley National Laboratory"/>
            <person name="Ahrendt S."/>
            <person name="Sahu N."/>
            <person name="Indic B."/>
            <person name="Wong-Bajracharya J."/>
            <person name="Merenyi Z."/>
            <person name="Ke H.-M."/>
            <person name="Monk M."/>
            <person name="Kocsube S."/>
            <person name="Drula E."/>
            <person name="Lipzen A."/>
            <person name="Balint B."/>
            <person name="Henrissat B."/>
            <person name="Andreopoulos B."/>
            <person name="Martin F.M."/>
            <person name="Harder C.B."/>
            <person name="Rigling D."/>
            <person name="Ford K.L."/>
            <person name="Foster G.D."/>
            <person name="Pangilinan J."/>
            <person name="Papanicolaou A."/>
            <person name="Barry K."/>
            <person name="LaButti K."/>
            <person name="Viragh M."/>
            <person name="Koriabine M."/>
            <person name="Yan M."/>
            <person name="Riley R."/>
            <person name="Champramary S."/>
            <person name="Plett K.L."/>
            <person name="Tsai I.J."/>
            <person name="Slot J."/>
            <person name="Sipos G."/>
            <person name="Plett J."/>
            <person name="Nagy L.G."/>
            <person name="Grigoriev I.V."/>
        </authorList>
    </citation>
    <scope>NUCLEOTIDE SEQUENCE</scope>
    <source>
        <strain evidence="2">CCBAS 213</strain>
    </source>
</reference>
<protein>
    <submittedName>
        <fullName evidence="2">Uncharacterized protein</fullName>
    </submittedName>
</protein>
<feature type="region of interest" description="Disordered" evidence="1">
    <location>
        <begin position="61"/>
        <end position="142"/>
    </location>
</feature>
<sequence length="142" mass="15859">MSVAFRPVWGDTSPLTRVARVSGRTALLFSSAGSFVDVDLEVRRNKAPDEVSSTPLVWRRRKMKETGGRKKKTSTVSRRTPATSREHYPQRRRYKPFMAAHSGSNVSPPPGSNMNSVGLQQDPGHEGKKSKFEKYGNTDHIC</sequence>
<proteinExistence type="predicted"/>
<dbReference type="AlphaFoldDB" id="A0AA39IZB2"/>
<comment type="caution">
    <text evidence="2">The sequence shown here is derived from an EMBL/GenBank/DDBJ whole genome shotgun (WGS) entry which is preliminary data.</text>
</comment>
<name>A0AA39IZB2_ARMTA</name>
<dbReference type="Proteomes" id="UP001175211">
    <property type="component" value="Unassembled WGS sequence"/>
</dbReference>
<gene>
    <name evidence="2" type="ORF">EV420DRAFT_1654853</name>
</gene>
<feature type="compositionally biased region" description="Low complexity" evidence="1">
    <location>
        <begin position="102"/>
        <end position="118"/>
    </location>
</feature>